<proteinExistence type="predicted"/>
<sequence>METSTELVQEIVAKIMKKMSKTEVVADKKCGCNGGCGGNGSCKGDGSCKSHEDYIFSDVDSAVAAAKEAYKKLKNLSIKDREKIIQKIREKCLTYAERLSMMAVDETGMGRVEDKITKHLLVAEKTPGTEDLTTTAWSGDGGLTLVEQGPFGVIAAITPSTNPTATVFCNSIGMIAAGNTVVFAPHPGAKECSKFAVKLVNEASIEAGGPKNIVVTFDNPSIEITSALMNHKDVPFISATGGPGVVKQACSAGKRAIGAGAGNPPVIVDETSDIKAAARDIIDGATFDNNLPCIAEKEVVAVEQICDELIVEMQKNGAYLLEDPELVKKLVDTVLIKKGDKRILNRKFVGRDAKVILDAIGVYAEDSVRCIIFKGCKKHLLVVEELMMPILGIVTVKDFEEAVEVAVELEHGNRHSAHMHSKNIDRLTYFAREVDTAIFVKNAPSYSALGVGAEGYPTFTIASKTGEGLSSAKTFTKARRCVLKDSLSIK</sequence>
<dbReference type="PIRSF" id="PIRSF036410">
    <property type="entry name" value="EutE_PduP"/>
    <property type="match status" value="1"/>
</dbReference>
<dbReference type="InterPro" id="IPR015590">
    <property type="entry name" value="Aldehyde_DH_dom"/>
</dbReference>
<dbReference type="EC" id="1.2.1.76" evidence="4"/>
<evidence type="ECO:0000256" key="2">
    <source>
        <dbReference type="ARBA" id="ARBA00023027"/>
    </source>
</evidence>
<evidence type="ECO:0000256" key="1">
    <source>
        <dbReference type="ARBA" id="ARBA00023002"/>
    </source>
</evidence>
<dbReference type="GO" id="GO:0008774">
    <property type="term" value="F:acetaldehyde dehydrogenase (acetylating) activity"/>
    <property type="evidence" value="ECO:0007669"/>
    <property type="project" value="InterPro"/>
</dbReference>
<dbReference type="Proteomes" id="UP000095594">
    <property type="component" value="Unassembled WGS sequence"/>
</dbReference>
<dbReference type="SUPFAM" id="SSF53720">
    <property type="entry name" value="ALDH-like"/>
    <property type="match status" value="1"/>
</dbReference>
<reference evidence="4 5" key="1">
    <citation type="submission" date="2015-09" db="EMBL/GenBank/DDBJ databases">
        <authorList>
            <consortium name="Pathogen Informatics"/>
        </authorList>
    </citation>
    <scope>NUCLEOTIDE SEQUENCE [LARGE SCALE GENOMIC DNA]</scope>
    <source>
        <strain evidence="4 5">2789STDY5834856</strain>
    </source>
</reference>
<keyword evidence="1 4" id="KW-0560">Oxidoreductase</keyword>
<dbReference type="Pfam" id="PF00171">
    <property type="entry name" value="Aldedh"/>
    <property type="match status" value="1"/>
</dbReference>
<dbReference type="InterPro" id="IPR012408">
    <property type="entry name" value="Acetald_propionald_DH-rel"/>
</dbReference>
<dbReference type="InterPro" id="IPR016163">
    <property type="entry name" value="Ald_DH_C"/>
</dbReference>
<organism evidence="4 5">
    <name type="scientific">Clostridium disporicum</name>
    <dbReference type="NCBI Taxonomy" id="84024"/>
    <lineage>
        <taxon>Bacteria</taxon>
        <taxon>Bacillati</taxon>
        <taxon>Bacillota</taxon>
        <taxon>Clostridia</taxon>
        <taxon>Eubacteriales</taxon>
        <taxon>Clostridiaceae</taxon>
        <taxon>Clostridium</taxon>
    </lineage>
</organism>
<evidence type="ECO:0000313" key="5">
    <source>
        <dbReference type="Proteomes" id="UP000095594"/>
    </source>
</evidence>
<dbReference type="Gene3D" id="3.40.605.10">
    <property type="entry name" value="Aldehyde Dehydrogenase, Chain A, domain 1"/>
    <property type="match status" value="1"/>
</dbReference>
<name>A0A174L951_9CLOT</name>
<dbReference type="NCBIfam" id="NF011927">
    <property type="entry name" value="PRK15398.1"/>
    <property type="match status" value="1"/>
</dbReference>
<keyword evidence="2" id="KW-0520">NAD</keyword>
<dbReference type="InterPro" id="IPR016162">
    <property type="entry name" value="Ald_DH_N"/>
</dbReference>
<evidence type="ECO:0000259" key="3">
    <source>
        <dbReference type="Pfam" id="PF00171"/>
    </source>
</evidence>
<dbReference type="RefSeq" id="WP_055268259.1">
    <property type="nucleotide sequence ID" value="NZ_CABIXQ010000031.1"/>
</dbReference>
<protein>
    <submittedName>
        <fullName evidence="4">Aldehyde dehydrogenase</fullName>
        <ecNumber evidence="4">1.2.1.76</ecNumber>
    </submittedName>
</protein>
<dbReference type="PANTHER" id="PTHR11699">
    <property type="entry name" value="ALDEHYDE DEHYDROGENASE-RELATED"/>
    <property type="match status" value="1"/>
</dbReference>
<gene>
    <name evidence="4" type="primary">sucD</name>
    <name evidence="4" type="ORF">ERS852471_03174</name>
</gene>
<dbReference type="AlphaFoldDB" id="A0A174L951"/>
<dbReference type="EMBL" id="CYZX01000031">
    <property type="protein sequence ID" value="CUP19401.1"/>
    <property type="molecule type" value="Genomic_DNA"/>
</dbReference>
<dbReference type="CDD" id="cd07121">
    <property type="entry name" value="ALDH_EutE"/>
    <property type="match status" value="1"/>
</dbReference>
<dbReference type="Gene3D" id="3.40.309.10">
    <property type="entry name" value="Aldehyde Dehydrogenase, Chain A, domain 2"/>
    <property type="match status" value="1"/>
</dbReference>
<dbReference type="InterPro" id="IPR016161">
    <property type="entry name" value="Ald_DH/histidinol_DH"/>
</dbReference>
<feature type="domain" description="Aldehyde dehydrogenase" evidence="3">
    <location>
        <begin position="57"/>
        <end position="444"/>
    </location>
</feature>
<accession>A0A174L951</accession>
<evidence type="ECO:0000313" key="4">
    <source>
        <dbReference type="EMBL" id="CUP19401.1"/>
    </source>
</evidence>